<evidence type="ECO:0000256" key="12">
    <source>
        <dbReference type="ARBA" id="ARBA00023170"/>
    </source>
</evidence>
<keyword evidence="3 14" id="KW-0813">Transport</keyword>
<evidence type="ECO:0000256" key="1">
    <source>
        <dbReference type="ARBA" id="ARBA00004571"/>
    </source>
</evidence>
<evidence type="ECO:0000256" key="15">
    <source>
        <dbReference type="RuleBase" id="RU003357"/>
    </source>
</evidence>
<dbReference type="SUPFAM" id="SSF56935">
    <property type="entry name" value="Porins"/>
    <property type="match status" value="1"/>
</dbReference>
<keyword evidence="12 17" id="KW-0675">Receptor</keyword>
<evidence type="ECO:0000259" key="16">
    <source>
        <dbReference type="SMART" id="SM00965"/>
    </source>
</evidence>
<dbReference type="GO" id="GO:0015891">
    <property type="term" value="P:siderophore transport"/>
    <property type="evidence" value="ECO:0007669"/>
    <property type="project" value="InterPro"/>
</dbReference>
<dbReference type="FunFam" id="2.170.130.10:FF:000001">
    <property type="entry name" value="Catecholate siderophore TonB-dependent receptor"/>
    <property type="match status" value="1"/>
</dbReference>
<evidence type="ECO:0000313" key="17">
    <source>
        <dbReference type="EMBL" id="CUA99843.1"/>
    </source>
</evidence>
<keyword evidence="5" id="KW-0410">Iron transport</keyword>
<dbReference type="InterPro" id="IPR036942">
    <property type="entry name" value="Beta-barrel_TonB_sf"/>
</dbReference>
<keyword evidence="18" id="KW-1185">Reference proteome</keyword>
<dbReference type="InterPro" id="IPR010105">
    <property type="entry name" value="TonB_sidphr_rcpt"/>
</dbReference>
<dbReference type="Gene3D" id="2.40.170.20">
    <property type="entry name" value="TonB-dependent receptor, beta-barrel domain"/>
    <property type="match status" value="1"/>
</dbReference>
<gene>
    <name evidence="17" type="ORF">Ga0061067_11528</name>
</gene>
<dbReference type="AlphaFoldDB" id="A0A0K6I9Y9"/>
<protein>
    <submittedName>
        <fullName evidence="17">TonB-dependent siderophore receptor</fullName>
    </submittedName>
</protein>
<dbReference type="FunFam" id="2.40.170.20:FF:000005">
    <property type="entry name" value="TonB-dependent siderophore receptor"/>
    <property type="match status" value="1"/>
</dbReference>
<dbReference type="Pfam" id="PF00593">
    <property type="entry name" value="TonB_dep_Rec_b-barrel"/>
    <property type="match status" value="1"/>
</dbReference>
<dbReference type="CDD" id="cd01347">
    <property type="entry name" value="ligand_gated_channel"/>
    <property type="match status" value="1"/>
</dbReference>
<feature type="domain" description="Secretin/TonB short N-terminal" evidence="16">
    <location>
        <begin position="71"/>
        <end position="122"/>
    </location>
</feature>
<keyword evidence="9" id="KW-0406">Ion transport</keyword>
<dbReference type="GO" id="GO:0015344">
    <property type="term" value="F:siderophore uptake transmembrane transporter activity"/>
    <property type="evidence" value="ECO:0007669"/>
    <property type="project" value="TreeGrafter"/>
</dbReference>
<evidence type="ECO:0000256" key="4">
    <source>
        <dbReference type="ARBA" id="ARBA00022452"/>
    </source>
</evidence>
<dbReference type="GO" id="GO:0009279">
    <property type="term" value="C:cell outer membrane"/>
    <property type="evidence" value="ECO:0007669"/>
    <property type="project" value="UniProtKB-SubCell"/>
</dbReference>
<keyword evidence="13 14" id="KW-0998">Cell outer membrane</keyword>
<dbReference type="InterPro" id="IPR011662">
    <property type="entry name" value="Secretin/TonB_short_N"/>
</dbReference>
<comment type="subcellular location">
    <subcellularLocation>
        <location evidence="1 14">Cell outer membrane</location>
        <topology evidence="1 14">Multi-pass membrane protein</topology>
    </subcellularLocation>
</comment>
<keyword evidence="4 14" id="KW-1134">Transmembrane beta strand</keyword>
<dbReference type="Pfam" id="PF07660">
    <property type="entry name" value="STN"/>
    <property type="match status" value="1"/>
</dbReference>
<evidence type="ECO:0000256" key="3">
    <source>
        <dbReference type="ARBA" id="ARBA00022448"/>
    </source>
</evidence>
<keyword evidence="11 14" id="KW-0472">Membrane</keyword>
<dbReference type="Pfam" id="PF07715">
    <property type="entry name" value="Plug"/>
    <property type="match status" value="1"/>
</dbReference>
<dbReference type="NCBIfam" id="TIGR01783">
    <property type="entry name" value="TonB-siderophor"/>
    <property type="match status" value="1"/>
</dbReference>
<dbReference type="SMART" id="SM00965">
    <property type="entry name" value="STN"/>
    <property type="match status" value="1"/>
</dbReference>
<evidence type="ECO:0000256" key="6">
    <source>
        <dbReference type="ARBA" id="ARBA00022692"/>
    </source>
</evidence>
<dbReference type="PANTHER" id="PTHR32552">
    <property type="entry name" value="FERRICHROME IRON RECEPTOR-RELATED"/>
    <property type="match status" value="1"/>
</dbReference>
<evidence type="ECO:0000256" key="9">
    <source>
        <dbReference type="ARBA" id="ARBA00023065"/>
    </source>
</evidence>
<keyword evidence="10 15" id="KW-0798">TonB box</keyword>
<dbReference type="GO" id="GO:0038023">
    <property type="term" value="F:signaling receptor activity"/>
    <property type="evidence" value="ECO:0007669"/>
    <property type="project" value="InterPro"/>
</dbReference>
<evidence type="ECO:0000256" key="13">
    <source>
        <dbReference type="ARBA" id="ARBA00023237"/>
    </source>
</evidence>
<proteinExistence type="inferred from homology"/>
<dbReference type="PROSITE" id="PS52016">
    <property type="entry name" value="TONB_DEPENDENT_REC_3"/>
    <property type="match status" value="1"/>
</dbReference>
<evidence type="ECO:0000256" key="8">
    <source>
        <dbReference type="ARBA" id="ARBA00023004"/>
    </source>
</evidence>
<dbReference type="InterPro" id="IPR012910">
    <property type="entry name" value="Plug_dom"/>
</dbReference>
<evidence type="ECO:0000256" key="14">
    <source>
        <dbReference type="PROSITE-ProRule" id="PRU01360"/>
    </source>
</evidence>
<name>A0A0K6I9Y9_9HYPH</name>
<dbReference type="Gene3D" id="2.170.130.10">
    <property type="entry name" value="TonB-dependent receptor, plug domain"/>
    <property type="match status" value="1"/>
</dbReference>
<keyword evidence="7" id="KW-0732">Signal</keyword>
<sequence>MAKQFGQRASGARAARMSGLGLALLASTAVFTASVIYTGPAAAQQAAAVSYSVPAGPLGTAISRFGDRSNLQVLYPAALVQGKTSPGVSGTLTPSEALNRILAGTGLSYRFTAANTVTILDPAAAAATGATVEGATQLQTVTIEGENAWGPVNGIVATQSATATKTGTSLRDTPQAVNVVTRDEMAEKGAATITQAMRYTPGVVAQYADTDVRHDWLTVRGFTPGRYKDGLRLPFGARGYSQPRIEPYGLERAEVLKGPASVLYGQGQPGGMLNMVSKRPRNEEIREVELQYGSHNRFQTAFDFGGKLDQDGAMLYRIVGVGRLSDTQYDHVEEKKGYIAPSLTFKLFDATTLTVLGEYQKIDSPGGGGAPALPANGTLHTGTYSALPRNAFVGEPGYDKFENEQAFIGYEFSHEFNDTWSFRQNLRYGFVDTDTQRVQAFCLSAASCNPSSLLRYAWAFPETSNLFTVDNNAMARFSTGSAKHTMLFGFDYSFEDSSFEESALSVIYTPFNAYNPVYGATSISRPATATWIDQQRSQAGLYAQDQIEWNNFVLSLGGRYDWANTDTRTRTATTNTPVNQQDGKFTWRAGLVYNFGNGLSPYASYSTSFNPASGTDRGGSPFNPTTGEQFEAGVKFQPNGMNSFITLSAYQLTQQNVLTPDPVNTSFRVQTGEVRMRGIELEGKAELASGLSLTGSYAYTDSEITRDNANSSGTSNKGKRLAFVPEHQASLWLDYTVQSDQAWGGLSFGGGARYMGQTFGDNANTFDVPDYTLFDAALRYDFGKVDPKLAGLKTSLNVSNIFDKKYVSTCLSTTGCYWGEGRTVYATLKYSW</sequence>
<accession>A0A0K6I9Y9</accession>
<dbReference type="InterPro" id="IPR000531">
    <property type="entry name" value="Beta-barrel_TonB"/>
</dbReference>
<comment type="similarity">
    <text evidence="2 14 15">Belongs to the TonB-dependent receptor family.</text>
</comment>
<reference evidence="18" key="1">
    <citation type="submission" date="2015-08" db="EMBL/GenBank/DDBJ databases">
        <authorList>
            <person name="Varghese N."/>
        </authorList>
    </citation>
    <scope>NUCLEOTIDE SEQUENCE [LARGE SCALE GENOMIC DNA]</scope>
    <source>
        <strain evidence="18">DSM 23407</strain>
    </source>
</reference>
<evidence type="ECO:0000313" key="18">
    <source>
        <dbReference type="Proteomes" id="UP000183900"/>
    </source>
</evidence>
<evidence type="ECO:0000256" key="2">
    <source>
        <dbReference type="ARBA" id="ARBA00009810"/>
    </source>
</evidence>
<dbReference type="Proteomes" id="UP000183900">
    <property type="component" value="Unassembled WGS sequence"/>
</dbReference>
<dbReference type="InterPro" id="IPR037066">
    <property type="entry name" value="Plug_dom_sf"/>
</dbReference>
<dbReference type="InterPro" id="IPR039426">
    <property type="entry name" value="TonB-dep_rcpt-like"/>
</dbReference>
<dbReference type="EMBL" id="CYHE01000015">
    <property type="protein sequence ID" value="CUA99843.1"/>
    <property type="molecule type" value="Genomic_DNA"/>
</dbReference>
<keyword evidence="6 14" id="KW-0812">Transmembrane</keyword>
<dbReference type="RefSeq" id="WP_244270089.1">
    <property type="nucleotide sequence ID" value="NZ_CYHE01000015.1"/>
</dbReference>
<keyword evidence="8" id="KW-0408">Iron</keyword>
<dbReference type="PANTHER" id="PTHR32552:SF68">
    <property type="entry name" value="FERRICHROME OUTER MEMBRANE TRANSPORTER_PHAGE RECEPTOR"/>
    <property type="match status" value="1"/>
</dbReference>
<evidence type="ECO:0000256" key="7">
    <source>
        <dbReference type="ARBA" id="ARBA00022729"/>
    </source>
</evidence>
<evidence type="ECO:0000256" key="5">
    <source>
        <dbReference type="ARBA" id="ARBA00022496"/>
    </source>
</evidence>
<organism evidence="17 18">
    <name type="scientific">Pannonibacter indicus</name>
    <dbReference type="NCBI Taxonomy" id="466044"/>
    <lineage>
        <taxon>Bacteria</taxon>
        <taxon>Pseudomonadati</taxon>
        <taxon>Pseudomonadota</taxon>
        <taxon>Alphaproteobacteria</taxon>
        <taxon>Hyphomicrobiales</taxon>
        <taxon>Stappiaceae</taxon>
        <taxon>Pannonibacter</taxon>
    </lineage>
</organism>
<evidence type="ECO:0000256" key="10">
    <source>
        <dbReference type="ARBA" id="ARBA00023077"/>
    </source>
</evidence>
<dbReference type="Gene3D" id="3.55.50.30">
    <property type="match status" value="1"/>
</dbReference>
<evidence type="ECO:0000256" key="11">
    <source>
        <dbReference type="ARBA" id="ARBA00023136"/>
    </source>
</evidence>